<dbReference type="Proteomes" id="UP000612233">
    <property type="component" value="Unassembled WGS sequence"/>
</dbReference>
<keyword evidence="2" id="KW-1185">Reference proteome</keyword>
<organism evidence="1 2">
    <name type="scientific">Hymenobacter montanus</name>
    <dbReference type="NCBI Taxonomy" id="2771359"/>
    <lineage>
        <taxon>Bacteria</taxon>
        <taxon>Pseudomonadati</taxon>
        <taxon>Bacteroidota</taxon>
        <taxon>Cytophagia</taxon>
        <taxon>Cytophagales</taxon>
        <taxon>Hymenobacteraceae</taxon>
        <taxon>Hymenobacter</taxon>
    </lineage>
</organism>
<evidence type="ECO:0000313" key="1">
    <source>
        <dbReference type="EMBL" id="MBD2766278.1"/>
    </source>
</evidence>
<comment type="caution">
    <text evidence="1">The sequence shown here is derived from an EMBL/GenBank/DDBJ whole genome shotgun (WGS) entry which is preliminary data.</text>
</comment>
<protein>
    <submittedName>
        <fullName evidence="1">Uncharacterized protein</fullName>
    </submittedName>
</protein>
<dbReference type="EMBL" id="JACXAD010000001">
    <property type="protein sequence ID" value="MBD2766278.1"/>
    <property type="molecule type" value="Genomic_DNA"/>
</dbReference>
<sequence>MKKVGILSFEFSKNGKTYSKFGALIMTAKVESAHVALIYTGKSANPSVRFDWLRVTPQNGK</sequence>
<dbReference type="RefSeq" id="WP_191003115.1">
    <property type="nucleotide sequence ID" value="NZ_JACXAD010000001.1"/>
</dbReference>
<proteinExistence type="predicted"/>
<dbReference type="AlphaFoldDB" id="A0A927B9Z5"/>
<evidence type="ECO:0000313" key="2">
    <source>
        <dbReference type="Proteomes" id="UP000612233"/>
    </source>
</evidence>
<reference evidence="1" key="1">
    <citation type="submission" date="2020-09" db="EMBL/GenBank/DDBJ databases">
        <authorList>
            <person name="Kim M.K."/>
        </authorList>
    </citation>
    <scope>NUCLEOTIDE SEQUENCE</scope>
    <source>
        <strain evidence="1">BT664</strain>
    </source>
</reference>
<name>A0A927B9Z5_9BACT</name>
<accession>A0A927B9Z5</accession>
<gene>
    <name evidence="1" type="ORF">IC235_00035</name>
</gene>